<accession>A0A485KXY6</accession>
<dbReference type="Gene3D" id="2.60.120.920">
    <property type="match status" value="1"/>
</dbReference>
<dbReference type="EMBL" id="VJMH01005417">
    <property type="protein sequence ID" value="KAF0696221.1"/>
    <property type="molecule type" value="Genomic_DNA"/>
</dbReference>
<name>A0A485KXY6_9STRA</name>
<reference evidence="2" key="2">
    <citation type="submission" date="2019-06" db="EMBL/GenBank/DDBJ databases">
        <title>Genomics analysis of Aphanomyces spp. identifies a new class of oomycete effector associated with host adaptation.</title>
        <authorList>
            <person name="Gaulin E."/>
        </authorList>
    </citation>
    <scope>NUCLEOTIDE SEQUENCE</scope>
    <source>
        <strain evidence="2">CBS 578.67</strain>
    </source>
</reference>
<evidence type="ECO:0000313" key="4">
    <source>
        <dbReference type="Proteomes" id="UP000332933"/>
    </source>
</evidence>
<reference evidence="3 4" key="1">
    <citation type="submission" date="2019-03" db="EMBL/GenBank/DDBJ databases">
        <authorList>
            <person name="Gaulin E."/>
            <person name="Dumas B."/>
        </authorList>
    </citation>
    <scope>NUCLEOTIDE SEQUENCE [LARGE SCALE GENOMIC DNA]</scope>
    <source>
        <strain evidence="3">CBS 568.67</strain>
    </source>
</reference>
<dbReference type="Pfam" id="PF00622">
    <property type="entry name" value="SPRY"/>
    <property type="match status" value="1"/>
</dbReference>
<dbReference type="SUPFAM" id="SSF49899">
    <property type="entry name" value="Concanavalin A-like lectins/glucanases"/>
    <property type="match status" value="1"/>
</dbReference>
<protein>
    <submittedName>
        <fullName evidence="3">Aste57867_13014 protein</fullName>
    </submittedName>
</protein>
<gene>
    <name evidence="3" type="primary">Aste57867_13014</name>
    <name evidence="2" type="ORF">As57867_012966</name>
    <name evidence="3" type="ORF">ASTE57867_13014</name>
</gene>
<evidence type="ECO:0000313" key="2">
    <source>
        <dbReference type="EMBL" id="KAF0696221.1"/>
    </source>
</evidence>
<evidence type="ECO:0000259" key="1">
    <source>
        <dbReference type="Pfam" id="PF00622"/>
    </source>
</evidence>
<dbReference type="InterPro" id="IPR013320">
    <property type="entry name" value="ConA-like_dom_sf"/>
</dbReference>
<dbReference type="InterPro" id="IPR036047">
    <property type="entry name" value="F-box-like_dom_sf"/>
</dbReference>
<dbReference type="InterPro" id="IPR043136">
    <property type="entry name" value="B30.2/SPRY_sf"/>
</dbReference>
<proteinExistence type="predicted"/>
<dbReference type="AlphaFoldDB" id="A0A485KXY6"/>
<keyword evidence="4" id="KW-1185">Reference proteome</keyword>
<sequence>MRVICSSPVAPHWGPSPRAISSPGLRTYVVLHKAHAASSSSSSSSTASLSDDSDDNDDPNGVTMYASYASILTHTPVQWHLLARASPSVSPCRRHRRRRAASWSSLDAAIDVVGQGFTAWQLVLEFADATTLTQCAAVSKHLLELASTPYLWLQAYHASWRHRRRLPAAFAQLPYRGLVALVQGRATKLDATTTLAAAFSTRAAVDVILPAGLVRVINNSVLRTFARGAVESIRARAPLPPLSAATALNMGHLAYFEVGLPGGASVGVAAIDSPDFGFAKEATVGMRGVSVGYHATDGAVYVHTGQVDEVDEAGVAGGRRVMDAPRWGGADHVDVVGCGIYPAMQSVFFTLNGHLVGSVVVDLPTWKTLAPAVSLEGFGDVCVFNLGHAPFEFDVEEYCLHVSSSSM</sequence>
<dbReference type="Proteomes" id="UP000332933">
    <property type="component" value="Unassembled WGS sequence"/>
</dbReference>
<dbReference type="EMBL" id="CAADRA010005438">
    <property type="protein sequence ID" value="VFT89859.1"/>
    <property type="molecule type" value="Genomic_DNA"/>
</dbReference>
<dbReference type="SUPFAM" id="SSF81383">
    <property type="entry name" value="F-box domain"/>
    <property type="match status" value="1"/>
</dbReference>
<dbReference type="InterPro" id="IPR003877">
    <property type="entry name" value="SPRY_dom"/>
</dbReference>
<dbReference type="CDD" id="cd12885">
    <property type="entry name" value="SPRY_RanBP_like"/>
    <property type="match status" value="1"/>
</dbReference>
<dbReference type="InterPro" id="IPR044736">
    <property type="entry name" value="Gid1/RanBPM/SPLA_SPRY"/>
</dbReference>
<feature type="domain" description="SPRY" evidence="1">
    <location>
        <begin position="255"/>
        <end position="387"/>
    </location>
</feature>
<organism evidence="3 4">
    <name type="scientific">Aphanomyces stellatus</name>
    <dbReference type="NCBI Taxonomy" id="120398"/>
    <lineage>
        <taxon>Eukaryota</taxon>
        <taxon>Sar</taxon>
        <taxon>Stramenopiles</taxon>
        <taxon>Oomycota</taxon>
        <taxon>Saprolegniomycetes</taxon>
        <taxon>Saprolegniales</taxon>
        <taxon>Verrucalvaceae</taxon>
        <taxon>Aphanomyces</taxon>
    </lineage>
</organism>
<dbReference type="OrthoDB" id="258495at2759"/>
<evidence type="ECO:0000313" key="3">
    <source>
        <dbReference type="EMBL" id="VFT89859.1"/>
    </source>
</evidence>